<evidence type="ECO:0000259" key="2">
    <source>
        <dbReference type="Pfam" id="PF07833"/>
    </source>
</evidence>
<dbReference type="AlphaFoldDB" id="A0A3D8P457"/>
<accession>A0A3D8P457</accession>
<evidence type="ECO:0000313" key="3">
    <source>
        <dbReference type="EMBL" id="RDV82359.1"/>
    </source>
</evidence>
<name>A0A3D8P457_9THEO</name>
<dbReference type="Proteomes" id="UP000256329">
    <property type="component" value="Unassembled WGS sequence"/>
</dbReference>
<organism evidence="3 4">
    <name type="scientific">Ammonifex thiophilus</name>
    <dbReference type="NCBI Taxonomy" id="444093"/>
    <lineage>
        <taxon>Bacteria</taxon>
        <taxon>Bacillati</taxon>
        <taxon>Bacillota</taxon>
        <taxon>Clostridia</taxon>
        <taxon>Thermoanaerobacterales</taxon>
        <taxon>Thermoanaerobacteraceae</taxon>
        <taxon>Ammonifex</taxon>
    </lineage>
</organism>
<dbReference type="InterPro" id="IPR012854">
    <property type="entry name" value="Cu_amine_oxidase-like_N"/>
</dbReference>
<protein>
    <submittedName>
        <fullName evidence="3">Copper amine oxidase N-terminal domain-containing protein</fullName>
    </submittedName>
</protein>
<evidence type="ECO:0000313" key="4">
    <source>
        <dbReference type="Proteomes" id="UP000256329"/>
    </source>
</evidence>
<feature type="chain" id="PRO_5017555627" evidence="1">
    <location>
        <begin position="43"/>
        <end position="411"/>
    </location>
</feature>
<dbReference type="OrthoDB" id="1740654at2"/>
<dbReference type="EMBL" id="QSLN01000011">
    <property type="protein sequence ID" value="RDV82359.1"/>
    <property type="molecule type" value="Genomic_DNA"/>
</dbReference>
<evidence type="ECO:0000256" key="1">
    <source>
        <dbReference type="SAM" id="SignalP"/>
    </source>
</evidence>
<keyword evidence="1" id="KW-0732">Signal</keyword>
<dbReference type="Gene3D" id="3.30.457.10">
    <property type="entry name" value="Copper amine oxidase-like, N-terminal domain"/>
    <property type="match status" value="2"/>
</dbReference>
<feature type="signal peptide" evidence="1">
    <location>
        <begin position="1"/>
        <end position="42"/>
    </location>
</feature>
<dbReference type="Pfam" id="PF07833">
    <property type="entry name" value="Cu_amine_oxidN1"/>
    <property type="match status" value="1"/>
</dbReference>
<keyword evidence="4" id="KW-1185">Reference proteome</keyword>
<dbReference type="SUPFAM" id="SSF55383">
    <property type="entry name" value="Copper amine oxidase, domain N"/>
    <property type="match status" value="2"/>
</dbReference>
<dbReference type="InterPro" id="IPR036582">
    <property type="entry name" value="Mao_N_sf"/>
</dbReference>
<proteinExistence type="predicted"/>
<comment type="caution">
    <text evidence="3">The sequence shown here is derived from an EMBL/GenBank/DDBJ whole genome shotgun (WGS) entry which is preliminary data.</text>
</comment>
<feature type="domain" description="Copper amine oxidase-like N-terminal" evidence="2">
    <location>
        <begin position="61"/>
        <end position="168"/>
    </location>
</feature>
<reference evidence="3 4" key="1">
    <citation type="submission" date="2018-08" db="EMBL/GenBank/DDBJ databases">
        <title>Form III RuBisCO-mediated autotrophy in Thermodesulfobium bacteria.</title>
        <authorList>
            <person name="Toshchakov S.V."/>
            <person name="Kublanov I.V."/>
            <person name="Frolov E."/>
            <person name="Bonch-Osmolovskaya E.A."/>
            <person name="Tourova T.P."/>
            <person name="Chernych N.A."/>
            <person name="Lebedinsky A.V."/>
        </authorList>
    </citation>
    <scope>NUCLEOTIDE SEQUENCE [LARGE SCALE GENOMIC DNA]</scope>
    <source>
        <strain evidence="3 4">SR</strain>
    </source>
</reference>
<sequence length="411" mass="44891">MVFLRLKIKKGEEVGSVKKPLLFALFSALVLTLSASALPALAGTVAEPVAKFVIDQRTYWVRGEPRQMDVAPFIENGRTYVPVRYLGYALGVPESGIGWDQAERKATLTKDGTTVELVVGQSSYRVNGQERGMDVAPLLKDGRVFLPARFVAEALGYKVTWEPYFRQVVVLTPGYEVSMDQARAGTLQPPPGAVAPTGFIDRYGYSWGFPYQAKRIDFRIGSRYATVTRPDGSTYQLDLGTECVVVTKPITDRSIIRKYPEVYPEGTYVVMPEDSEYTTAFYIPFIPVARAFGVPEQNIVWDGEHLAVFGYYGDVRNYCVMTPGSKEIVCLVVPSKADPNGKGPVVGTGHLYFPLSVKDGVPMLGVNSVNDFSALLFAPMGAPGLINATGGGSFDYETGTAFILVKGPARQ</sequence>
<gene>
    <name evidence="3" type="ORF">DXX99_07965</name>
</gene>